<evidence type="ECO:0000256" key="1">
    <source>
        <dbReference type="SAM" id="SignalP"/>
    </source>
</evidence>
<dbReference type="PROSITE" id="PS51782">
    <property type="entry name" value="LYSM"/>
    <property type="match status" value="1"/>
</dbReference>
<keyword evidence="4" id="KW-1185">Reference proteome</keyword>
<dbReference type="CDD" id="cd12797">
    <property type="entry name" value="M23_peptidase"/>
    <property type="match status" value="1"/>
</dbReference>
<dbReference type="InterPro" id="IPR050570">
    <property type="entry name" value="Cell_wall_metabolism_enzyme"/>
</dbReference>
<gene>
    <name evidence="3" type="ORF">J1C55_10760</name>
</gene>
<proteinExistence type="predicted"/>
<dbReference type="SUPFAM" id="SSF51261">
    <property type="entry name" value="Duplicated hybrid motif"/>
    <property type="match status" value="1"/>
</dbReference>
<accession>A0ABS8EPD1</accession>
<evidence type="ECO:0000313" key="4">
    <source>
        <dbReference type="Proteomes" id="UP000778797"/>
    </source>
</evidence>
<reference evidence="3" key="2">
    <citation type="submission" date="2021-10" db="EMBL/GenBank/DDBJ databases">
        <title>Genome of Winogradskyella sp. E313.</title>
        <authorList>
            <person name="Zhou Y."/>
        </authorList>
    </citation>
    <scope>NUCLEOTIDE SEQUENCE</scope>
    <source>
        <strain evidence="3">E313</strain>
    </source>
</reference>
<reference evidence="3" key="1">
    <citation type="submission" date="2021-03" db="EMBL/GenBank/DDBJ databases">
        <authorList>
            <person name="Ping X."/>
        </authorList>
    </citation>
    <scope>NUCLEOTIDE SEQUENCE</scope>
    <source>
        <strain evidence="3">E313</strain>
    </source>
</reference>
<feature type="signal peptide" evidence="1">
    <location>
        <begin position="1"/>
        <end position="19"/>
    </location>
</feature>
<dbReference type="InterPro" id="IPR016047">
    <property type="entry name" value="M23ase_b-sheet_dom"/>
</dbReference>
<dbReference type="RefSeq" id="WP_227477564.1">
    <property type="nucleotide sequence ID" value="NZ_JAFMPT010000015.1"/>
</dbReference>
<feature type="domain" description="LysM" evidence="2">
    <location>
        <begin position="260"/>
        <end position="304"/>
    </location>
</feature>
<dbReference type="Proteomes" id="UP000778797">
    <property type="component" value="Unassembled WGS sequence"/>
</dbReference>
<evidence type="ECO:0000259" key="2">
    <source>
        <dbReference type="PROSITE" id="PS51782"/>
    </source>
</evidence>
<dbReference type="EMBL" id="JAFMPT010000015">
    <property type="protein sequence ID" value="MCC1485071.1"/>
    <property type="molecule type" value="Genomic_DNA"/>
</dbReference>
<evidence type="ECO:0000313" key="3">
    <source>
        <dbReference type="EMBL" id="MCC1485071.1"/>
    </source>
</evidence>
<protein>
    <submittedName>
        <fullName evidence="3">Peptidoglycan DD-metalloendopeptidase family protein</fullName>
    </submittedName>
</protein>
<dbReference type="Pfam" id="PF01476">
    <property type="entry name" value="LysM"/>
    <property type="match status" value="1"/>
</dbReference>
<dbReference type="InterPro" id="IPR018392">
    <property type="entry name" value="LysM"/>
</dbReference>
<dbReference type="CDD" id="cd00118">
    <property type="entry name" value="LysM"/>
    <property type="match status" value="1"/>
</dbReference>
<dbReference type="Pfam" id="PF01551">
    <property type="entry name" value="Peptidase_M23"/>
    <property type="match status" value="1"/>
</dbReference>
<keyword evidence="1" id="KW-0732">Signal</keyword>
<dbReference type="SUPFAM" id="SSF54106">
    <property type="entry name" value="LysM domain"/>
    <property type="match status" value="1"/>
</dbReference>
<dbReference type="InterPro" id="IPR011055">
    <property type="entry name" value="Dup_hybrid_motif"/>
</dbReference>
<dbReference type="SMART" id="SM00257">
    <property type="entry name" value="LysM"/>
    <property type="match status" value="1"/>
</dbReference>
<dbReference type="Gene3D" id="2.70.70.10">
    <property type="entry name" value="Glucose Permease (Domain IIA)"/>
    <property type="match status" value="1"/>
</dbReference>
<dbReference type="PANTHER" id="PTHR21666">
    <property type="entry name" value="PEPTIDASE-RELATED"/>
    <property type="match status" value="1"/>
</dbReference>
<dbReference type="InterPro" id="IPR036779">
    <property type="entry name" value="LysM_dom_sf"/>
</dbReference>
<sequence length="306" mass="34535">MKSVFSFIFLLIASSILLSQNTSNDSLVLKIPVDLEKGNYVNKIIIPFIKGSTDKQVDIKSEYWNNTIINPYKSIETKFPLKITFNDTTFISPVKKEKVITSRFGWRRGRPHTGIDIDLITGDSVVAVLDGIVRIAKYDSGLGRCVIIRHFNGLETIYGHLSKYVVKANDTIKRGQLIGKGGNTGNSRGSHLHLITSYQGNYIHPEYLFDFSDANKIRAKELWVTRKWTRAGLHSAHRKSKLSLLTSREQAIASTKKQTKIYLVKSGDTLSRIARRNNTSIASICKTNYIRRSSVLKVGQKLVLEF</sequence>
<feature type="chain" id="PRO_5046740306" evidence="1">
    <location>
        <begin position="20"/>
        <end position="306"/>
    </location>
</feature>
<name>A0ABS8EPD1_9FLAO</name>
<dbReference type="Gene3D" id="3.10.350.10">
    <property type="entry name" value="LysM domain"/>
    <property type="match status" value="1"/>
</dbReference>
<comment type="caution">
    <text evidence="3">The sequence shown here is derived from an EMBL/GenBank/DDBJ whole genome shotgun (WGS) entry which is preliminary data.</text>
</comment>
<organism evidence="3 4">
    <name type="scientific">Winogradskyella immobilis</name>
    <dbReference type="NCBI Taxonomy" id="2816852"/>
    <lineage>
        <taxon>Bacteria</taxon>
        <taxon>Pseudomonadati</taxon>
        <taxon>Bacteroidota</taxon>
        <taxon>Flavobacteriia</taxon>
        <taxon>Flavobacteriales</taxon>
        <taxon>Flavobacteriaceae</taxon>
        <taxon>Winogradskyella</taxon>
    </lineage>
</organism>
<dbReference type="PANTHER" id="PTHR21666:SF270">
    <property type="entry name" value="MUREIN HYDROLASE ACTIVATOR ENVC"/>
    <property type="match status" value="1"/>
</dbReference>